<organism evidence="2 3">
    <name type="scientific">Marinicauda algicola</name>
    <dbReference type="NCBI Taxonomy" id="2029849"/>
    <lineage>
        <taxon>Bacteria</taxon>
        <taxon>Pseudomonadati</taxon>
        <taxon>Pseudomonadota</taxon>
        <taxon>Alphaproteobacteria</taxon>
        <taxon>Maricaulales</taxon>
        <taxon>Maricaulaceae</taxon>
        <taxon>Marinicauda</taxon>
    </lineage>
</organism>
<feature type="transmembrane region" description="Helical" evidence="1">
    <location>
        <begin position="104"/>
        <end position="124"/>
    </location>
</feature>
<evidence type="ECO:0000313" key="2">
    <source>
        <dbReference type="EMBL" id="TGY90065.1"/>
    </source>
</evidence>
<sequence>MEDVLALLAGLVEAVRSSRVYEGLTSYTAQRIYALAGMLLITGLAVLTAIGPLRGLHRETDYETLVKRLKIPGPEPSRAATIAAQKARKLETARDYAQCTIGRIAITALLGVVLPFAAILTVTWQGGWFFPGQPVLVEAGSRTPIPHPDAGQLSAFGLDLLLKGGLNDVIETFEWEIGQVRHAATNYPYATLILLFRLVADLFVISLLFYAGRTALNWRRASAEVMREAQNRELASAGA</sequence>
<keyword evidence="1" id="KW-0812">Transmembrane</keyword>
<dbReference type="RefSeq" id="WP_135994563.1">
    <property type="nucleotide sequence ID" value="NZ_CP071057.1"/>
</dbReference>
<evidence type="ECO:0000313" key="3">
    <source>
        <dbReference type="Proteomes" id="UP000308054"/>
    </source>
</evidence>
<evidence type="ECO:0000256" key="1">
    <source>
        <dbReference type="SAM" id="Phobius"/>
    </source>
</evidence>
<dbReference type="Proteomes" id="UP000308054">
    <property type="component" value="Unassembled WGS sequence"/>
</dbReference>
<name>A0A4S2H381_9PROT</name>
<gene>
    <name evidence="2" type="ORF">E5163_02755</name>
</gene>
<keyword evidence="1" id="KW-0472">Membrane</keyword>
<proteinExistence type="predicted"/>
<protein>
    <submittedName>
        <fullName evidence="2">Uncharacterized protein</fullName>
    </submittedName>
</protein>
<comment type="caution">
    <text evidence="2">The sequence shown here is derived from an EMBL/GenBank/DDBJ whole genome shotgun (WGS) entry which is preliminary data.</text>
</comment>
<reference evidence="2 3" key="1">
    <citation type="journal article" date="2017" name="Int. J. Syst. Evol. Microbiol.">
        <title>Marinicauda algicola sp. nov., isolated from a marine red alga Rhodosorus marinus.</title>
        <authorList>
            <person name="Jeong S.E."/>
            <person name="Jeon S.H."/>
            <person name="Chun B.H."/>
            <person name="Kim D.W."/>
            <person name="Jeon C.O."/>
        </authorList>
    </citation>
    <scope>NUCLEOTIDE SEQUENCE [LARGE SCALE GENOMIC DNA]</scope>
    <source>
        <strain evidence="2 3">JCM 31718</strain>
    </source>
</reference>
<keyword evidence="3" id="KW-1185">Reference proteome</keyword>
<dbReference type="EMBL" id="SRXW01000001">
    <property type="protein sequence ID" value="TGY90065.1"/>
    <property type="molecule type" value="Genomic_DNA"/>
</dbReference>
<feature type="transmembrane region" description="Helical" evidence="1">
    <location>
        <begin position="189"/>
        <end position="210"/>
    </location>
</feature>
<accession>A0A4S2H381</accession>
<dbReference type="AlphaFoldDB" id="A0A4S2H381"/>
<feature type="transmembrane region" description="Helical" evidence="1">
    <location>
        <begin position="33"/>
        <end position="53"/>
    </location>
</feature>
<keyword evidence="1" id="KW-1133">Transmembrane helix</keyword>